<dbReference type="InterPro" id="IPR011032">
    <property type="entry name" value="GroES-like_sf"/>
</dbReference>
<organism evidence="3 4">
    <name type="scientific">Mycolicibacterium goodii</name>
    <name type="common">Mycobacterium goodii</name>
    <dbReference type="NCBI Taxonomy" id="134601"/>
    <lineage>
        <taxon>Bacteria</taxon>
        <taxon>Bacillati</taxon>
        <taxon>Actinomycetota</taxon>
        <taxon>Actinomycetes</taxon>
        <taxon>Mycobacteriales</taxon>
        <taxon>Mycobacteriaceae</taxon>
        <taxon>Mycolicibacterium</taxon>
    </lineage>
</organism>
<dbReference type="CDD" id="cd08253">
    <property type="entry name" value="zeta_crystallin"/>
    <property type="match status" value="1"/>
</dbReference>
<feature type="domain" description="Enoyl reductase (ER)" evidence="2">
    <location>
        <begin position="76"/>
        <end position="389"/>
    </location>
</feature>
<dbReference type="EMBL" id="JAHBOM010000018">
    <property type="protein sequence ID" value="MBU8825604.1"/>
    <property type="molecule type" value="Genomic_DNA"/>
</dbReference>
<dbReference type="Pfam" id="PF08240">
    <property type="entry name" value="ADH_N"/>
    <property type="match status" value="1"/>
</dbReference>
<evidence type="ECO:0000259" key="2">
    <source>
        <dbReference type="SMART" id="SM00829"/>
    </source>
</evidence>
<dbReference type="PANTHER" id="PTHR44154:SF1">
    <property type="entry name" value="QUINONE OXIDOREDUCTASE"/>
    <property type="match status" value="1"/>
</dbReference>
<dbReference type="InterPro" id="IPR051603">
    <property type="entry name" value="Zinc-ADH_QOR/CCCR"/>
</dbReference>
<dbReference type="InterPro" id="IPR020843">
    <property type="entry name" value="ER"/>
</dbReference>
<dbReference type="SUPFAM" id="SSF50129">
    <property type="entry name" value="GroES-like"/>
    <property type="match status" value="1"/>
</dbReference>
<dbReference type="InterPro" id="IPR036291">
    <property type="entry name" value="NAD(P)-bd_dom_sf"/>
</dbReference>
<accession>A0ABS6HSD1</accession>
<dbReference type="SUPFAM" id="SSF51735">
    <property type="entry name" value="NAD(P)-binding Rossmann-fold domains"/>
    <property type="match status" value="1"/>
</dbReference>
<gene>
    <name evidence="3" type="ORF">KL859_22370</name>
</gene>
<keyword evidence="1" id="KW-0521">NADP</keyword>
<keyword evidence="4" id="KW-1185">Reference proteome</keyword>
<comment type="caution">
    <text evidence="3">The sequence shown here is derived from an EMBL/GenBank/DDBJ whole genome shotgun (WGS) entry which is preliminary data.</text>
</comment>
<dbReference type="RefSeq" id="WP_214316049.1">
    <property type="nucleotide sequence ID" value="NZ_JAHBOJ010000109.1"/>
</dbReference>
<reference evidence="3 4" key="1">
    <citation type="submission" date="2021-05" db="EMBL/GenBank/DDBJ databases">
        <title>Draft Genome Sequences of Clinical Respiratory Isolates of Mycobacterium goodii Recovered in Ireland.</title>
        <authorList>
            <person name="Flanagan P.R."/>
            <person name="Mok S."/>
            <person name="Roycroft E."/>
            <person name="Rogers T.R."/>
            <person name="Fitzgibbon M."/>
        </authorList>
    </citation>
    <scope>NUCLEOTIDE SEQUENCE [LARGE SCALE GENOMIC DNA]</scope>
    <source>
        <strain evidence="3 4">14IE55</strain>
    </source>
</reference>
<protein>
    <submittedName>
        <fullName evidence="3">NADPH:quinone reductase</fullName>
    </submittedName>
</protein>
<evidence type="ECO:0000313" key="4">
    <source>
        <dbReference type="Proteomes" id="UP000696413"/>
    </source>
</evidence>
<dbReference type="Gene3D" id="3.90.180.10">
    <property type="entry name" value="Medium-chain alcohol dehydrogenases, catalytic domain"/>
    <property type="match status" value="1"/>
</dbReference>
<dbReference type="InterPro" id="IPR013149">
    <property type="entry name" value="ADH-like_C"/>
</dbReference>
<evidence type="ECO:0000256" key="1">
    <source>
        <dbReference type="ARBA" id="ARBA00022857"/>
    </source>
</evidence>
<dbReference type="SMART" id="SM00829">
    <property type="entry name" value="PKS_ER"/>
    <property type="match status" value="1"/>
</dbReference>
<name>A0ABS6HSD1_MYCGD</name>
<sequence length="398" mass="41735">MAASDCEVRAAECVSYRRSRAGLHQSLWPISDNSKCLFLSGSPNCSLYAATQPTCATSNQKDMSMRAAFYEQQGPAADVLVVGEVPPPHPGRGEVRVRLAVSGLNPSDIKSRTGFHASMQYGRVIPHQDGAGVVDEVGEDVEADRIGERVWVYEAQSGSPSGTAAEFVAVPAERAVPLPAGVSFETGASVGIPALTAHRCLFADGDVRGLRVLVHGGAGVVGRAAIMLAKWAGAWVATTVRDRADIDAAGDAGADVVINMLENDVAAVIKAATAGAGVDRIVEVDLLSNLDTDLASLAPGGVISTYAVDGVDDLASVPVFRAMRAGAAFRFVLVYTVPAPAKRAAVEDVTAWLAARGYRPRIGLTAPLDRIVEAHEALESRKVKGNILVRTQPIADFE</sequence>
<evidence type="ECO:0000313" key="3">
    <source>
        <dbReference type="EMBL" id="MBU8825604.1"/>
    </source>
</evidence>
<dbReference type="Pfam" id="PF00107">
    <property type="entry name" value="ADH_zinc_N"/>
    <property type="match status" value="1"/>
</dbReference>
<dbReference type="Proteomes" id="UP000696413">
    <property type="component" value="Unassembled WGS sequence"/>
</dbReference>
<dbReference type="InterPro" id="IPR013154">
    <property type="entry name" value="ADH-like_N"/>
</dbReference>
<dbReference type="Gene3D" id="3.40.50.720">
    <property type="entry name" value="NAD(P)-binding Rossmann-like Domain"/>
    <property type="match status" value="1"/>
</dbReference>
<dbReference type="PANTHER" id="PTHR44154">
    <property type="entry name" value="QUINONE OXIDOREDUCTASE"/>
    <property type="match status" value="1"/>
</dbReference>
<proteinExistence type="predicted"/>